<reference evidence="2 3" key="1">
    <citation type="journal article" date="2004" name="Virology">
        <title>Morphology and genome organisation of the virus PSV of the hyperthermophilic archaeal genera Pyrobaculum and Thermoproteus: A novel virus family, the Globuloviridae.</title>
        <authorList>
            <person name="Haering M."/>
            <person name="Peng X."/>
            <person name="Bruegger K."/>
            <person name="Rachel R."/>
            <person name="Stetter K.O."/>
            <person name="Garrett R.A."/>
            <person name="Prangishvili D."/>
        </authorList>
    </citation>
    <scope>NUCLEOTIDE SEQUENCE [LARGE SCALE GENOMIC DNA]</scope>
    <source>
        <strain evidence="3">Isolate United States/Yellowstone</strain>
    </source>
</reference>
<dbReference type="Proteomes" id="UP000008777">
    <property type="component" value="Segment"/>
</dbReference>
<keyword evidence="1" id="KW-1133">Transmembrane helix</keyword>
<evidence type="ECO:0000313" key="3">
    <source>
        <dbReference type="Proteomes" id="UP000008777"/>
    </source>
</evidence>
<organism evidence="2 3">
    <name type="scientific">Pyrobaculum spherical virus (isolate United States/Yellowstone)</name>
    <name type="common">PSV</name>
    <dbReference type="NCBI Taxonomy" id="654907"/>
    <lineage>
        <taxon>Viruses</taxon>
        <taxon>Viruses incertae sedis</taxon>
        <taxon>Globuloviridae</taxon>
        <taxon>Alphaglobulovirus</taxon>
        <taxon>Alphaglobulovirus obsidianense</taxon>
    </lineage>
</organism>
<accession>Q6ZYI0</accession>
<proteinExistence type="predicted"/>
<dbReference type="EMBL" id="AJ635161">
    <property type="protein sequence ID" value="CAG25642.1"/>
    <property type="molecule type" value="Genomic_DNA"/>
</dbReference>
<dbReference type="GeneID" id="4432036"/>
<dbReference type="RefSeq" id="YP_015544.1">
    <property type="nucleotide sequence ID" value="NC_005872.1"/>
</dbReference>
<organismHost>
    <name type="scientific">Thermoproteus tenax</name>
    <dbReference type="NCBI Taxonomy" id="2271"/>
</organismHost>
<keyword evidence="1" id="KW-0812">Transmembrane</keyword>
<sequence>MSAMNRLGFIILVTLALTALYYLSVTMFKPSQPQVVVVKSSGAQNTNQSSTQTPTPVMPGGLYACTKAVYLKVGNVYLCADVVYNVLKTDDSLQVDFQGGVVQGYFTFISAPTCPVTTTPQGILIPCRTQILIPTKQ</sequence>
<feature type="transmembrane region" description="Helical" evidence="1">
    <location>
        <begin position="7"/>
        <end position="24"/>
    </location>
</feature>
<evidence type="ECO:0000313" key="2">
    <source>
        <dbReference type="EMBL" id="CAG25642.1"/>
    </source>
</evidence>
<name>Q6ZYI0_PSVY</name>
<evidence type="ECO:0000256" key="1">
    <source>
        <dbReference type="SAM" id="Phobius"/>
    </source>
</evidence>
<keyword evidence="3" id="KW-1185">Reference proteome</keyword>
<dbReference type="KEGG" id="vg:4432036"/>
<organismHost>
    <name type="scientific">Pyrobaculum</name>
    <dbReference type="NCBI Taxonomy" id="2276"/>
</organismHost>
<protein>
    <submittedName>
        <fullName evidence="2">Uncharacterized protein</fullName>
    </submittedName>
</protein>
<keyword evidence="1" id="KW-0472">Membrane</keyword>